<gene>
    <name evidence="1" type="ORF">D5086_0000160430</name>
</gene>
<evidence type="ECO:0000313" key="1">
    <source>
        <dbReference type="EMBL" id="TKS02642.1"/>
    </source>
</evidence>
<protein>
    <submittedName>
        <fullName evidence="1">Uncharacterized protein</fullName>
    </submittedName>
</protein>
<proteinExistence type="predicted"/>
<sequence>MESRSKKESHRFLTCRSQDGNHWLYKPYCRLWITRVKPFMHEIINRRRAWSKEMGVRVMTGFPICLGNLSEDIAQDDAFLDGLFGLALDSPQTSIPVNLVKKTGAAEVPDSGEVGDPDFDLDDRVPLRFLTLPGKKNGSLPVTRFDPVSPTTSSDVVLLDTSKNDVEMSVSKNLQVPLQQKFDPDVILEKKNVIVAEVVAQAKDKEFEKTLEEKRNLLDACHAVRKDLKTAHSSLQEQIIELERKPDRFLVVVVVASGTALPSSSTSLTASFSDKRRSFMCCSRCYKDRMN</sequence>
<reference evidence="1" key="1">
    <citation type="submission" date="2018-10" db="EMBL/GenBank/DDBJ databases">
        <title>Population genomic analysis revealed the cold adaptation of white poplar.</title>
        <authorList>
            <person name="Liu Y.-J."/>
        </authorList>
    </citation>
    <scope>NUCLEOTIDE SEQUENCE [LARGE SCALE GENOMIC DNA]</scope>
    <source>
        <strain evidence="1">PAL-ZL1</strain>
    </source>
</reference>
<organism evidence="1">
    <name type="scientific">Populus alba</name>
    <name type="common">White poplar</name>
    <dbReference type="NCBI Taxonomy" id="43335"/>
    <lineage>
        <taxon>Eukaryota</taxon>
        <taxon>Viridiplantae</taxon>
        <taxon>Streptophyta</taxon>
        <taxon>Embryophyta</taxon>
        <taxon>Tracheophyta</taxon>
        <taxon>Spermatophyta</taxon>
        <taxon>Magnoliopsida</taxon>
        <taxon>eudicotyledons</taxon>
        <taxon>Gunneridae</taxon>
        <taxon>Pentapetalae</taxon>
        <taxon>rosids</taxon>
        <taxon>fabids</taxon>
        <taxon>Malpighiales</taxon>
        <taxon>Salicaceae</taxon>
        <taxon>Saliceae</taxon>
        <taxon>Populus</taxon>
    </lineage>
</organism>
<dbReference type="AlphaFoldDB" id="A0A4U5PZU0"/>
<comment type="caution">
    <text evidence="1">The sequence shown here is derived from an EMBL/GenBank/DDBJ whole genome shotgun (WGS) entry which is preliminary data.</text>
</comment>
<accession>A0A4U5PZU0</accession>
<geneLocation type="mitochondrion" evidence="1"/>
<name>A0A4U5PZU0_POPAL</name>
<dbReference type="EMBL" id="RCHU01000534">
    <property type="protein sequence ID" value="TKS02642.1"/>
    <property type="molecule type" value="Genomic_DNA"/>
</dbReference>
<keyword evidence="1" id="KW-0496">Mitochondrion</keyword>